<dbReference type="PANTHER" id="PTHR34982:SF1">
    <property type="entry name" value="FLAGELLAR ASSEMBLY PROTEIN FLIH"/>
    <property type="match status" value="1"/>
</dbReference>
<dbReference type="Proteomes" id="UP001231109">
    <property type="component" value="Unassembled WGS sequence"/>
</dbReference>
<feature type="domain" description="Flagellar assembly protein FliH/Type III secretion system HrpE" evidence="11">
    <location>
        <begin position="130"/>
        <end position="254"/>
    </location>
</feature>
<sequence>MTTDSFKYKRPFSPDDDTQDQLRHWQTPELTDERTLKTSRTNALNKTQPIAKTVRALEEDELVIKPLTADDIEQIRQAAYDEGVTEGKEDGFSKGYAEGREQGQQDGFNQGQTEGKKQGLVEGQDELNARLAQLTSLLDQLQKPLAQVNEQVQQQLVQLSLAMAQAVIGVEVKTNTDVVLKAISEATSALPLDATQMLIKLNPADINIVEQFYSKDTLNERGWQLREDPAIEQGGCVVQSSRSSVDRTLSQRLQGSLEHFLQLQQHEQPQPSDAKE</sequence>
<gene>
    <name evidence="12" type="primary">fliH</name>
    <name evidence="12" type="ORF">ORJ04_02790</name>
</gene>
<feature type="region of interest" description="Disordered" evidence="10">
    <location>
        <begin position="1"/>
        <end position="44"/>
    </location>
</feature>
<dbReference type="InterPro" id="IPR051472">
    <property type="entry name" value="T3SS_Stator/FliH"/>
</dbReference>
<evidence type="ECO:0000256" key="5">
    <source>
        <dbReference type="ARBA" id="ARBA00022448"/>
    </source>
</evidence>
<comment type="subcellular location">
    <subcellularLocation>
        <location evidence="2">Cytoplasm</location>
    </subcellularLocation>
</comment>
<organism evidence="12 13">
    <name type="scientific">Rheinheimera baltica</name>
    <dbReference type="NCBI Taxonomy" id="67576"/>
    <lineage>
        <taxon>Bacteria</taxon>
        <taxon>Pseudomonadati</taxon>
        <taxon>Pseudomonadota</taxon>
        <taxon>Gammaproteobacteria</taxon>
        <taxon>Chromatiales</taxon>
        <taxon>Chromatiaceae</taxon>
        <taxon>Rheinheimera</taxon>
    </lineage>
</organism>
<accession>A0ABT9HUS4</accession>
<keyword evidence="12" id="KW-0969">Cilium</keyword>
<dbReference type="InterPro" id="IPR038495">
    <property type="entry name" value="ATPase_E_C"/>
</dbReference>
<evidence type="ECO:0000256" key="8">
    <source>
        <dbReference type="ARBA" id="ARBA00022927"/>
    </source>
</evidence>
<protein>
    <recommendedName>
        <fullName evidence="4">Flagellar assembly protein FliH</fullName>
    </recommendedName>
</protein>
<keyword evidence="9" id="KW-1006">Bacterial flagellum protein export</keyword>
<feature type="compositionally biased region" description="Polar residues" evidence="10">
    <location>
        <begin position="104"/>
        <end position="113"/>
    </location>
</feature>
<evidence type="ECO:0000256" key="1">
    <source>
        <dbReference type="ARBA" id="ARBA00003041"/>
    </source>
</evidence>
<evidence type="ECO:0000313" key="13">
    <source>
        <dbReference type="Proteomes" id="UP001231109"/>
    </source>
</evidence>
<dbReference type="InterPro" id="IPR000563">
    <property type="entry name" value="Flag_FliH"/>
</dbReference>
<dbReference type="PRINTS" id="PR01003">
    <property type="entry name" value="FLGFLIH"/>
</dbReference>
<name>A0ABT9HUS4_9GAMM</name>
<keyword evidence="6" id="KW-0963">Cytoplasm</keyword>
<evidence type="ECO:0000256" key="3">
    <source>
        <dbReference type="ARBA" id="ARBA00006602"/>
    </source>
</evidence>
<dbReference type="InterPro" id="IPR018035">
    <property type="entry name" value="Flagellar_FliH/T3SS_HrpE"/>
</dbReference>
<dbReference type="SUPFAM" id="SSF160527">
    <property type="entry name" value="V-type ATPase subunit E-like"/>
    <property type="match status" value="1"/>
</dbReference>
<evidence type="ECO:0000313" key="12">
    <source>
        <dbReference type="EMBL" id="MDP5134870.1"/>
    </source>
</evidence>
<dbReference type="Gene3D" id="3.30.2320.30">
    <property type="entry name" value="ATP synthase, E subunit, C-terminal"/>
    <property type="match status" value="1"/>
</dbReference>
<evidence type="ECO:0000259" key="11">
    <source>
        <dbReference type="Pfam" id="PF02108"/>
    </source>
</evidence>
<keyword evidence="5" id="KW-0813">Transport</keyword>
<evidence type="ECO:0000256" key="10">
    <source>
        <dbReference type="SAM" id="MobiDB-lite"/>
    </source>
</evidence>
<feature type="region of interest" description="Disordered" evidence="10">
    <location>
        <begin position="84"/>
        <end position="118"/>
    </location>
</feature>
<dbReference type="Pfam" id="PF02108">
    <property type="entry name" value="FliH"/>
    <property type="match status" value="1"/>
</dbReference>
<keyword evidence="7" id="KW-1005">Bacterial flagellum biogenesis</keyword>
<evidence type="ECO:0000256" key="4">
    <source>
        <dbReference type="ARBA" id="ARBA00016507"/>
    </source>
</evidence>
<proteinExistence type="inferred from homology"/>
<evidence type="ECO:0000256" key="9">
    <source>
        <dbReference type="ARBA" id="ARBA00023225"/>
    </source>
</evidence>
<keyword evidence="13" id="KW-1185">Reference proteome</keyword>
<evidence type="ECO:0000256" key="7">
    <source>
        <dbReference type="ARBA" id="ARBA00022795"/>
    </source>
</evidence>
<dbReference type="RefSeq" id="WP_305973653.1">
    <property type="nucleotide sequence ID" value="NZ_JAPJDZ010000004.1"/>
</dbReference>
<dbReference type="EMBL" id="JAPJDZ010000004">
    <property type="protein sequence ID" value="MDP5134870.1"/>
    <property type="molecule type" value="Genomic_DNA"/>
</dbReference>
<dbReference type="PANTHER" id="PTHR34982">
    <property type="entry name" value="YOP PROTEINS TRANSLOCATION PROTEIN L"/>
    <property type="match status" value="1"/>
</dbReference>
<comment type="function">
    <text evidence="1">Needed for flagellar regrowth and assembly.</text>
</comment>
<keyword evidence="12" id="KW-0966">Cell projection</keyword>
<comment type="similarity">
    <text evidence="3">Belongs to the FliH family.</text>
</comment>
<keyword evidence="8" id="KW-0653">Protein transport</keyword>
<comment type="caution">
    <text evidence="12">The sequence shown here is derived from an EMBL/GenBank/DDBJ whole genome shotgun (WGS) entry which is preliminary data.</text>
</comment>
<feature type="compositionally biased region" description="Basic and acidic residues" evidence="10">
    <location>
        <begin position="85"/>
        <end position="103"/>
    </location>
</feature>
<evidence type="ECO:0000256" key="6">
    <source>
        <dbReference type="ARBA" id="ARBA00022490"/>
    </source>
</evidence>
<evidence type="ECO:0000256" key="2">
    <source>
        <dbReference type="ARBA" id="ARBA00004496"/>
    </source>
</evidence>
<keyword evidence="12" id="KW-0282">Flagellum</keyword>
<reference evidence="12 13" key="1">
    <citation type="submission" date="2022-11" db="EMBL/GenBank/DDBJ databases">
        <title>Viruses from the air-sea interface of a natural surface slick.</title>
        <authorList>
            <person name="Rahlff J."/>
            <person name="Holmfeldt K."/>
        </authorList>
    </citation>
    <scope>NUCLEOTIDE SEQUENCE [LARGE SCALE GENOMIC DNA]</scope>
    <source>
        <strain evidence="12 13">SMS4</strain>
    </source>
</reference>
<dbReference type="NCBIfam" id="NF004270">
    <property type="entry name" value="PRK05687.2-1"/>
    <property type="match status" value="1"/>
</dbReference>